<dbReference type="OrthoDB" id="49511at2759"/>
<evidence type="ECO:0000259" key="1">
    <source>
        <dbReference type="Pfam" id="PF24173"/>
    </source>
</evidence>
<evidence type="ECO:0000313" key="3">
    <source>
        <dbReference type="EMBL" id="KYQ89306.1"/>
    </source>
</evidence>
<protein>
    <submittedName>
        <fullName evidence="3">Uncharacterized protein</fullName>
    </submittedName>
</protein>
<dbReference type="PANTHER" id="PTHR18460">
    <property type="entry name" value="TEL2 INTERACTING PROTEIN 1 TTI1 FAMILY MEMBER"/>
    <property type="match status" value="1"/>
</dbReference>
<keyword evidence="4" id="KW-1185">Reference proteome</keyword>
<dbReference type="InterPro" id="IPR057566">
    <property type="entry name" value="TPR_TTI1_N"/>
</dbReference>
<dbReference type="AlphaFoldDB" id="A0A151Z5S3"/>
<dbReference type="EMBL" id="LODT01000041">
    <property type="protein sequence ID" value="KYQ89306.1"/>
    <property type="molecule type" value="Genomic_DNA"/>
</dbReference>
<dbReference type="InterPro" id="IPR052587">
    <property type="entry name" value="TELO2-interacting_protein_1"/>
</dbReference>
<accession>A0A151Z5S3</accession>
<dbReference type="InterPro" id="IPR057567">
    <property type="entry name" value="TPR_TTI1_C"/>
</dbReference>
<dbReference type="GO" id="GO:0005737">
    <property type="term" value="C:cytoplasm"/>
    <property type="evidence" value="ECO:0007669"/>
    <property type="project" value="TreeGrafter"/>
</dbReference>
<sequence>MSQNLQDEQKTRINLCFNSFKPVCGELITILSNTNPAVYENVDIKEIIRLIESPLNSILDFISLFNGDELTYIFEYVMIPLSLIFNPTNLPSSNTKVIQSSSKEPVIIKSLEIISKFLCKISLHSNSKFIELLKLSSLNLSNSSNNIASDELILAAIDTISSLFNQLKNSNEIFYNHLISNNNNSTSNNNNNDIYSNESFLGIGFLISTLLDLLRNSNYNNSTIKLKVIQCMASILNRMIQDNIKYFSILFQISPLILSTLVKVITIEDLKVNSKVRIEATELFTNLTVSIMNNNIDTSQLSKQMQNNYIQAQINIHNLCCFIFPTSGSYHKLSTIDSNGSVKPPTLQSLENKIHQKTSEKLLGKFLLRKALLESSNRLLVNTSTHLSSLLPIVLEVLVLLSNDEYPEIAKQSQQYLTKSNHKDIIIENFNHLFQSLPRFICKQEITSTLDEDKKILLIRLTNSYLLYLNSDISTLISARIDLVATTLLILIEMKLPVTPTEDENSTKGSIGESSLKFIGNSRLETLENTPSLSVRKQIQKSDLSKPYLYFSSEQFEHELFRMIEIIGANSEFMEWIDILLSNSSLYNSPKRKEILLVLNHLMIGIINSSRNNQFKLDQSTIQYMLDELMAPNLLNLPIQDQNQDNSGLVPISRDLEYQFQVFNDNSITLSLIIDSIGIIVQVLPANKKYNQIFISKVLYHLLEKYGSVDSESNPILISCRKTLDNIINCLNYQSLDDLIFKNSDYLLDTIENHMKYLNSFPNTPNIFQGILNITGLGFLPFLSDTVKMILHALDMAILNSESITIFIKILVNILKIIYDNARVYINYQSELKKTIYNNNNIKKESMYSDNDSEISKNNNINDIKEYFMSHHQNKDVENEQHQKDFFKKPVDVGFNDLENLKDENVPPKNFQDVTEIQRQITQQIMEKALNFISSKNRLLKISVLEIIDMSLYVLSTGRKYGSEEVDDNDPQDNVDQTKTQIQEETTTTTNVPKVALFPIIHLVWGSILKRVTESDRVISINSLKVIQTIAHLTKDFITARFWDELWPILKNLLIQEQSQKSNLISINLQMNSTKQNSNNNTNNTKLIEEIDDHSKNRKNNNYKFTPSFKIQFEILKTIESVLEFGIKVNQQQIIDIARYTLIYLNSKQAEEIQLLAIDIWKILLKKDSDTLWLLLYNLSNQYKLSPNPIEFKYSNVDEFQKNAQILFTLII</sequence>
<dbReference type="STRING" id="361077.A0A151Z5S3"/>
<evidence type="ECO:0000313" key="4">
    <source>
        <dbReference type="Proteomes" id="UP000076078"/>
    </source>
</evidence>
<organism evidence="3 4">
    <name type="scientific">Tieghemostelium lacteum</name>
    <name type="common">Slime mold</name>
    <name type="synonym">Dictyostelium lacteum</name>
    <dbReference type="NCBI Taxonomy" id="361077"/>
    <lineage>
        <taxon>Eukaryota</taxon>
        <taxon>Amoebozoa</taxon>
        <taxon>Evosea</taxon>
        <taxon>Eumycetozoa</taxon>
        <taxon>Dictyostelia</taxon>
        <taxon>Dictyosteliales</taxon>
        <taxon>Raperosteliaceae</taxon>
        <taxon>Tieghemostelium</taxon>
    </lineage>
</organism>
<name>A0A151Z5S3_TIELA</name>
<dbReference type="Pfam" id="PF24173">
    <property type="entry name" value="TPR_TTI1_N"/>
    <property type="match status" value="1"/>
</dbReference>
<dbReference type="Pfam" id="PF24181">
    <property type="entry name" value="TPR_TTI1_C"/>
    <property type="match status" value="1"/>
</dbReference>
<dbReference type="OMA" id="TIESHMK"/>
<dbReference type="PANTHER" id="PTHR18460:SF3">
    <property type="entry name" value="TELO2-INTERACTING PROTEIN 1 HOMOLOG"/>
    <property type="match status" value="1"/>
</dbReference>
<dbReference type="Proteomes" id="UP000076078">
    <property type="component" value="Unassembled WGS sequence"/>
</dbReference>
<dbReference type="FunCoup" id="A0A151Z5S3">
    <property type="interactions" value="28"/>
</dbReference>
<gene>
    <name evidence="3" type="ORF">DLAC_09965</name>
</gene>
<comment type="caution">
    <text evidence="3">The sequence shown here is derived from an EMBL/GenBank/DDBJ whole genome shotgun (WGS) entry which is preliminary data.</text>
</comment>
<reference evidence="3 4" key="1">
    <citation type="submission" date="2015-12" db="EMBL/GenBank/DDBJ databases">
        <title>Dictyostelia acquired genes for synthesis and detection of signals that induce cell-type specialization by lateral gene transfer from prokaryotes.</title>
        <authorList>
            <person name="Gloeckner G."/>
            <person name="Schaap P."/>
        </authorList>
    </citation>
    <scope>NUCLEOTIDE SEQUENCE [LARGE SCALE GENOMIC DNA]</scope>
    <source>
        <strain evidence="3 4">TK</strain>
    </source>
</reference>
<dbReference type="InterPro" id="IPR049362">
    <property type="entry name" value="TTI1_rpt"/>
</dbReference>
<feature type="domain" description="TTI1 C-terminal TPR" evidence="2">
    <location>
        <begin position="840"/>
        <end position="1173"/>
    </location>
</feature>
<proteinExistence type="predicted"/>
<dbReference type="InParanoid" id="A0A151Z5S3"/>
<evidence type="ECO:0000259" key="2">
    <source>
        <dbReference type="Pfam" id="PF24181"/>
    </source>
</evidence>
<dbReference type="Pfam" id="PF21547">
    <property type="entry name" value="TTI1"/>
    <property type="match status" value="1"/>
</dbReference>
<feature type="domain" description="TTI1 N-terminal TPR" evidence="1">
    <location>
        <begin position="17"/>
        <end position="405"/>
    </location>
</feature>